<dbReference type="GO" id="GO:0052621">
    <property type="term" value="F:diguanylate cyclase activity"/>
    <property type="evidence" value="ECO:0007669"/>
    <property type="project" value="TreeGrafter"/>
</dbReference>
<reference evidence="4" key="1">
    <citation type="submission" date="2016-10" db="EMBL/GenBank/DDBJ databases">
        <authorList>
            <person name="Varghese N."/>
            <person name="Submissions S."/>
        </authorList>
    </citation>
    <scope>NUCLEOTIDE SEQUENCE [LARGE SCALE GENOMIC DNA]</scope>
    <source>
        <strain evidence="4">DSM 44142</strain>
    </source>
</reference>
<evidence type="ECO:0000256" key="1">
    <source>
        <dbReference type="SAM" id="Phobius"/>
    </source>
</evidence>
<evidence type="ECO:0000313" key="4">
    <source>
        <dbReference type="Proteomes" id="UP000183053"/>
    </source>
</evidence>
<accession>A0A1H1AZS5</accession>
<dbReference type="SMART" id="SM00267">
    <property type="entry name" value="GGDEF"/>
    <property type="match status" value="1"/>
</dbReference>
<gene>
    <name evidence="3" type="ORF">SAMN04489765_0464</name>
</gene>
<keyword evidence="4" id="KW-1185">Reference proteome</keyword>
<dbReference type="Gene3D" id="3.30.70.270">
    <property type="match status" value="1"/>
</dbReference>
<keyword evidence="1" id="KW-0812">Transmembrane</keyword>
<dbReference type="GO" id="GO:1902201">
    <property type="term" value="P:negative regulation of bacterial-type flagellum-dependent cell motility"/>
    <property type="evidence" value="ECO:0007669"/>
    <property type="project" value="TreeGrafter"/>
</dbReference>
<dbReference type="Proteomes" id="UP000183053">
    <property type="component" value="Unassembled WGS sequence"/>
</dbReference>
<dbReference type="GO" id="GO:0043709">
    <property type="term" value="P:cell adhesion involved in single-species biofilm formation"/>
    <property type="evidence" value="ECO:0007669"/>
    <property type="project" value="TreeGrafter"/>
</dbReference>
<feature type="transmembrane region" description="Helical" evidence="1">
    <location>
        <begin position="59"/>
        <end position="75"/>
    </location>
</feature>
<dbReference type="PROSITE" id="PS50887">
    <property type="entry name" value="GGDEF"/>
    <property type="match status" value="1"/>
</dbReference>
<feature type="transmembrane region" description="Helical" evidence="1">
    <location>
        <begin position="31"/>
        <end position="47"/>
    </location>
</feature>
<evidence type="ECO:0000259" key="2">
    <source>
        <dbReference type="PROSITE" id="PS50887"/>
    </source>
</evidence>
<feature type="transmembrane region" description="Helical" evidence="1">
    <location>
        <begin position="81"/>
        <end position="99"/>
    </location>
</feature>
<feature type="transmembrane region" description="Helical" evidence="1">
    <location>
        <begin position="104"/>
        <end position="123"/>
    </location>
</feature>
<protein>
    <submittedName>
        <fullName evidence="3">Diguanylate cyclase (GGDEF) domain-containing protein</fullName>
    </submittedName>
</protein>
<dbReference type="PANTHER" id="PTHR45138">
    <property type="entry name" value="REGULATORY COMPONENTS OF SENSORY TRANSDUCTION SYSTEM"/>
    <property type="match status" value="1"/>
</dbReference>
<dbReference type="InterPro" id="IPR050469">
    <property type="entry name" value="Diguanylate_Cyclase"/>
</dbReference>
<name>A0A1H1AZS5_9ACTN</name>
<dbReference type="Pfam" id="PF00990">
    <property type="entry name" value="GGDEF"/>
    <property type="match status" value="1"/>
</dbReference>
<organism evidence="3 4">
    <name type="scientific">Tsukamurella pulmonis</name>
    <dbReference type="NCBI Taxonomy" id="47312"/>
    <lineage>
        <taxon>Bacteria</taxon>
        <taxon>Bacillati</taxon>
        <taxon>Actinomycetota</taxon>
        <taxon>Actinomycetes</taxon>
        <taxon>Mycobacteriales</taxon>
        <taxon>Tsukamurellaceae</taxon>
        <taxon>Tsukamurella</taxon>
    </lineage>
</organism>
<keyword evidence="1" id="KW-1133">Transmembrane helix</keyword>
<dbReference type="AlphaFoldDB" id="A0A1H1AZS5"/>
<dbReference type="PANTHER" id="PTHR45138:SF9">
    <property type="entry name" value="DIGUANYLATE CYCLASE DGCM-RELATED"/>
    <property type="match status" value="1"/>
</dbReference>
<dbReference type="CDD" id="cd01949">
    <property type="entry name" value="GGDEF"/>
    <property type="match status" value="1"/>
</dbReference>
<dbReference type="InterPro" id="IPR000160">
    <property type="entry name" value="GGDEF_dom"/>
</dbReference>
<dbReference type="GO" id="GO:0005886">
    <property type="term" value="C:plasma membrane"/>
    <property type="evidence" value="ECO:0007669"/>
    <property type="project" value="TreeGrafter"/>
</dbReference>
<feature type="transmembrane region" description="Helical" evidence="1">
    <location>
        <begin position="129"/>
        <end position="149"/>
    </location>
</feature>
<dbReference type="STRING" id="47312.SAMN04489765_0464"/>
<dbReference type="EMBL" id="FNLF01000002">
    <property type="protein sequence ID" value="SDQ45153.1"/>
    <property type="molecule type" value="Genomic_DNA"/>
</dbReference>
<dbReference type="NCBIfam" id="TIGR00254">
    <property type="entry name" value="GGDEF"/>
    <property type="match status" value="1"/>
</dbReference>
<keyword evidence="1" id="KW-0472">Membrane</keyword>
<dbReference type="InterPro" id="IPR043128">
    <property type="entry name" value="Rev_trsase/Diguanyl_cyclase"/>
</dbReference>
<sequence length="330" mass="34470">MVRLVVSVCALFLGVLSLVLLTVVHPLTPWVIIRLVAAGAVALFWAIRWRIGDVPTSRGAAIFFASSIIAIYAASSTQKESVAFIASLAMIATFGALILATRAFLVNAALVLAAIVASTVAVIPAQGWTVAVLGAAILVGATIGVPAVMQFGMTFSWFDTAEAGTDPLTGARNRRGLTTMWATWAMRRTPSAAHVGVIVLDLDRFKAINDAHGHHAGDETLVRVARLLRAEGAAVDAIVARLGGDEFALLIVGHAMPTYLDLAERVREGVRALPAVDGVAITASIGVAATDAPTPERELLDGLLTHADAAMYRAKRTGDAVVASPDTTAH</sequence>
<dbReference type="InterPro" id="IPR029787">
    <property type="entry name" value="Nucleotide_cyclase"/>
</dbReference>
<feature type="domain" description="GGDEF" evidence="2">
    <location>
        <begin position="193"/>
        <end position="327"/>
    </location>
</feature>
<dbReference type="SUPFAM" id="SSF55073">
    <property type="entry name" value="Nucleotide cyclase"/>
    <property type="match status" value="1"/>
</dbReference>
<proteinExistence type="predicted"/>
<evidence type="ECO:0000313" key="3">
    <source>
        <dbReference type="EMBL" id="SDQ45153.1"/>
    </source>
</evidence>